<proteinExistence type="predicted"/>
<evidence type="ECO:0000313" key="1">
    <source>
        <dbReference type="EMBL" id="AYV78865.1"/>
    </source>
</evidence>
<organism evidence="1">
    <name type="scientific">Edafosvirus sp</name>
    <dbReference type="NCBI Taxonomy" id="2487765"/>
    <lineage>
        <taxon>Viruses</taxon>
        <taxon>Varidnaviria</taxon>
        <taxon>Bamfordvirae</taxon>
        <taxon>Nucleocytoviricota</taxon>
        <taxon>Megaviricetes</taxon>
        <taxon>Imitervirales</taxon>
        <taxon>Mimiviridae</taxon>
        <taxon>Klosneuvirinae</taxon>
    </lineage>
</organism>
<accession>A0A3G4ZVE5</accession>
<feature type="non-terminal residue" evidence="1">
    <location>
        <position position="1"/>
    </location>
</feature>
<protein>
    <submittedName>
        <fullName evidence="1">Uncharacterized protein</fullName>
    </submittedName>
</protein>
<dbReference type="EMBL" id="MK072106">
    <property type="protein sequence ID" value="AYV78865.1"/>
    <property type="molecule type" value="Genomic_DNA"/>
</dbReference>
<sequence length="205" mass="23431">FIITLSAMDPIDQLRIFNMLRKKESARRHVIVVHHPDEDDPRHRFGSALRGHANTHFGPASMDDHERELMLRYQMEFGRDPQISTTASVSAERPAKPPAKAEMKFKITPEGEIKKSFHTCIECGLYEKMKLADLCFLCWEKLTTDPNKCRVSGCEAKKISEIGFCENCHGTWCYDCASKINMNTLLYSCCSDCRNICPECCSRCI</sequence>
<name>A0A3G4ZVE5_9VIRU</name>
<reference evidence="1" key="1">
    <citation type="submission" date="2018-10" db="EMBL/GenBank/DDBJ databases">
        <title>Hidden diversity of soil giant viruses.</title>
        <authorList>
            <person name="Schulz F."/>
            <person name="Alteio L."/>
            <person name="Goudeau D."/>
            <person name="Ryan E.M."/>
            <person name="Malmstrom R.R."/>
            <person name="Blanchard J."/>
            <person name="Woyke T."/>
        </authorList>
    </citation>
    <scope>NUCLEOTIDE SEQUENCE</scope>
    <source>
        <strain evidence="1">EDV1</strain>
    </source>
</reference>
<gene>
    <name evidence="1" type="ORF">Edafosvirus41_1</name>
</gene>